<dbReference type="OrthoDB" id="384721at2"/>
<protein>
    <recommendedName>
        <fullName evidence="1">Phytase-like domain-containing protein</fullName>
    </recommendedName>
</protein>
<accession>A0A4R1XW09</accession>
<dbReference type="Proteomes" id="UP000294963">
    <property type="component" value="Unassembled WGS sequence"/>
</dbReference>
<proteinExistence type="predicted"/>
<comment type="caution">
    <text evidence="2">The sequence shown here is derived from an EMBL/GenBank/DDBJ whole genome shotgun (WGS) entry which is preliminary data.</text>
</comment>
<organism evidence="2 3">
    <name type="scientific">Acinetobacter calcoaceticus</name>
    <dbReference type="NCBI Taxonomy" id="471"/>
    <lineage>
        <taxon>Bacteria</taxon>
        <taxon>Pseudomonadati</taxon>
        <taxon>Pseudomonadota</taxon>
        <taxon>Gammaproteobacteria</taxon>
        <taxon>Moraxellales</taxon>
        <taxon>Moraxellaceae</taxon>
        <taxon>Acinetobacter</taxon>
        <taxon>Acinetobacter calcoaceticus/baumannii complex</taxon>
    </lineage>
</organism>
<dbReference type="AlphaFoldDB" id="A0A4R1XW09"/>
<name>A0A4R1XW09_ACICA</name>
<evidence type="ECO:0000313" key="2">
    <source>
        <dbReference type="EMBL" id="TCM68774.1"/>
    </source>
</evidence>
<dbReference type="EMBL" id="SLVJ01000004">
    <property type="protein sequence ID" value="TCM68774.1"/>
    <property type="molecule type" value="Genomic_DNA"/>
</dbReference>
<dbReference type="PANTHER" id="PTHR37957">
    <property type="entry name" value="BLR7070 PROTEIN"/>
    <property type="match status" value="1"/>
</dbReference>
<reference evidence="2 3" key="1">
    <citation type="submission" date="2019-03" db="EMBL/GenBank/DDBJ databases">
        <title>Genomic analyses of the natural microbiome of Caenorhabditis elegans.</title>
        <authorList>
            <person name="Samuel B."/>
        </authorList>
    </citation>
    <scope>NUCLEOTIDE SEQUENCE [LARGE SCALE GENOMIC DNA]</scope>
    <source>
        <strain evidence="2 3">JUb89</strain>
    </source>
</reference>
<feature type="domain" description="Phytase-like" evidence="1">
    <location>
        <begin position="70"/>
        <end position="391"/>
    </location>
</feature>
<dbReference type="Pfam" id="PF13449">
    <property type="entry name" value="Phytase-like"/>
    <property type="match status" value="1"/>
</dbReference>
<sequence length="417" mass="45724">MNIKFAALLATTTLALMGCNDNEDSGPEAVLSVPTLTGFARLDVETYAEGPDSGAAVKGANGIYPPFKGQPVQGFSAALKNADGSYMAMADNGFGTQDNSADFLLRIYKIKPDFKTKNNDKTQGTGEVQVQSFIQLRDPNKKIPFPIVNEGSAERLLTGADFDPESMQRVADGSYWIGEEFGPYLLHFDAEGVLLDAPIALPNPLQAGQELRSPQNQFNKANINFTTPLVQQSGGFEGMALSKDGQYLYPILEKSLVGDNSRQVLMSQFDLKKKAYTGQYYWYALDTKGGNIGEFQLYSNQEGIIIERDNGQNKLDGYKKLIHVKLGEHTQAVTRRDLVDLMNIANPNLLYGTVREGDIATGTKFGFPFQTVEDVIIEDATTLTVLNDNNFPGSSGRNAKRADDNEIIQIKLPKALY</sequence>
<evidence type="ECO:0000259" key="1">
    <source>
        <dbReference type="Pfam" id="PF13449"/>
    </source>
</evidence>
<dbReference type="InterPro" id="IPR027372">
    <property type="entry name" value="Phytase-like_dom"/>
</dbReference>
<keyword evidence="3" id="KW-1185">Reference proteome</keyword>
<dbReference type="PROSITE" id="PS51257">
    <property type="entry name" value="PROKAR_LIPOPROTEIN"/>
    <property type="match status" value="1"/>
</dbReference>
<dbReference type="PANTHER" id="PTHR37957:SF1">
    <property type="entry name" value="PHYTASE-LIKE DOMAIN-CONTAINING PROTEIN"/>
    <property type="match status" value="1"/>
</dbReference>
<gene>
    <name evidence="2" type="ORF">EC844_104150</name>
</gene>
<evidence type="ECO:0000313" key="3">
    <source>
        <dbReference type="Proteomes" id="UP000294963"/>
    </source>
</evidence>